<name>A0A9D4ZJ47_ADICA</name>
<dbReference type="EMBL" id="JABFUD020000007">
    <property type="protein sequence ID" value="KAI5077424.1"/>
    <property type="molecule type" value="Genomic_DNA"/>
</dbReference>
<keyword evidence="2" id="KW-1185">Reference proteome</keyword>
<dbReference type="InterPro" id="IPR044171">
    <property type="entry name" value="LAX2-like"/>
</dbReference>
<sequence>MLQPTALKPEKATSSLSVAVHPDIFSASLPPRMSVSRFNINVSAIPTRGLPERDGYIRDCLVATELEKPQSGMSVTTGAHFKRSYINEEVNIGDTAEYVEWGEPTSRGSKRREVSLEGESRSDQYTALFGDHHHHLQSGGSDLTTEQSAVCMAADESNSTRSTSSLNEDGYLLKIHSAIPPVSRYGDLFVDTDEDDHSSSLIRPEAAVSGDYHLHSVHAACSNYTHFPSPSKEGHWLASASCAAHDHVQHDLHDDTEGHDVDEAEAEADWLELRLGRNVACRDGVAHMSRSISPCTLQLLPEKPDCAIMKEREKQSELMLCCGEHYAGKTSTTTTFEARTPLMTHQIHANQSGTVRENHQHFYTDTMQASGLPMQATAADCTVGQYISRGGLLPTQHKYTTTVDRSCNPRMSTVDHPSSHVQQLLQDTGFHLQHDIEGTVQSRDIASLHGLPEGPSAFKSMVCSSLQAEGFSGSPIQRTRSAPPLPDFLHQNWDVLASSTSSPAPSSSMLQVATAPTCFRDLIASSFVKEPSLSKLEYGRAPLMTLKPRLQYNGDTTLGQHMIWHCNRGQRSQSSLNINHSSDLAIAANEGVNTSNGNMECGMKSMSEWLSQALSSTTFNSLNQGVLDQHEDRTDQFDANYISKSKYRSSSLKLSKGRRGMALRGSSGFWFALQPSCQEPESSCSREGAREDFMDVQPKTSYIRLKNGNVPLSVVKKFLIAKLGLPQNSQVELACRGKLLDECSYLNKIQDDIWIQPNWAHINELLKKSMDSSKNIPKDNVMILTYQILK</sequence>
<reference evidence="1" key="1">
    <citation type="submission" date="2021-01" db="EMBL/GenBank/DDBJ databases">
        <title>Adiantum capillus-veneris genome.</title>
        <authorList>
            <person name="Fang Y."/>
            <person name="Liao Q."/>
        </authorList>
    </citation>
    <scope>NUCLEOTIDE SEQUENCE</scope>
    <source>
        <strain evidence="1">H3</strain>
        <tissue evidence="1">Leaf</tissue>
    </source>
</reference>
<dbReference type="AlphaFoldDB" id="A0A9D4ZJ47"/>
<organism evidence="1 2">
    <name type="scientific">Adiantum capillus-veneris</name>
    <name type="common">Maidenhair fern</name>
    <dbReference type="NCBI Taxonomy" id="13818"/>
    <lineage>
        <taxon>Eukaryota</taxon>
        <taxon>Viridiplantae</taxon>
        <taxon>Streptophyta</taxon>
        <taxon>Embryophyta</taxon>
        <taxon>Tracheophyta</taxon>
        <taxon>Polypodiopsida</taxon>
        <taxon>Polypodiidae</taxon>
        <taxon>Polypodiales</taxon>
        <taxon>Pteridineae</taxon>
        <taxon>Pteridaceae</taxon>
        <taxon>Vittarioideae</taxon>
        <taxon>Adiantum</taxon>
    </lineage>
</organism>
<evidence type="ECO:0008006" key="3">
    <source>
        <dbReference type="Google" id="ProtNLM"/>
    </source>
</evidence>
<dbReference type="PANTHER" id="PTHR47290">
    <property type="entry name" value="RING FINGER PROTEIN"/>
    <property type="match status" value="1"/>
</dbReference>
<evidence type="ECO:0000313" key="1">
    <source>
        <dbReference type="EMBL" id="KAI5077424.1"/>
    </source>
</evidence>
<proteinExistence type="predicted"/>
<dbReference type="OrthoDB" id="1305878at2759"/>
<protein>
    <recommendedName>
        <fullName evidence="3">Ubiquitin-like domain-containing protein</fullName>
    </recommendedName>
</protein>
<dbReference type="PANTHER" id="PTHR47290:SF4">
    <property type="entry name" value="RING FINGER PROTEIN"/>
    <property type="match status" value="1"/>
</dbReference>
<dbReference type="Proteomes" id="UP000886520">
    <property type="component" value="Chromosome 7"/>
</dbReference>
<gene>
    <name evidence="1" type="ORF">GOP47_0007248</name>
</gene>
<comment type="caution">
    <text evidence="1">The sequence shown here is derived from an EMBL/GenBank/DDBJ whole genome shotgun (WGS) entry which is preliminary data.</text>
</comment>
<accession>A0A9D4ZJ47</accession>
<evidence type="ECO:0000313" key="2">
    <source>
        <dbReference type="Proteomes" id="UP000886520"/>
    </source>
</evidence>